<dbReference type="InterPro" id="IPR050627">
    <property type="entry name" value="Nitroreductase/BluB"/>
</dbReference>
<keyword evidence="1" id="KW-0285">Flavoprotein</keyword>
<dbReference type="PANTHER" id="PTHR23026">
    <property type="entry name" value="NADPH NITROREDUCTASE"/>
    <property type="match status" value="1"/>
</dbReference>
<proteinExistence type="predicted"/>
<dbReference type="EMBL" id="UGTB01000004">
    <property type="protein sequence ID" value="SUB60407.1"/>
    <property type="molecule type" value="Genomic_DNA"/>
</dbReference>
<dbReference type="CDD" id="cd02136">
    <property type="entry name" value="PnbA_NfnB-like"/>
    <property type="match status" value="1"/>
</dbReference>
<evidence type="ECO:0000313" key="5">
    <source>
        <dbReference type="EMBL" id="SUB60407.1"/>
    </source>
</evidence>
<feature type="domain" description="Nitroreductase" evidence="4">
    <location>
        <begin position="7"/>
        <end position="167"/>
    </location>
</feature>
<sequence>MEVLDCIRNRRSVRSFTDKKVEYDTIKELLEISSCAPTAQYWQPWGFVVIQDKEELKRLSDKGLEYIRANMDNLPHFHKYRDLFDNPDYNLFYDAQTLVIVYGDKDSHWYMQDCSLFTQNLILAAFDKGIGSCWIGFAEEILENDEFRKKYNVPDNYSIVAPMILGYIPKDQKPPKRRAPIIFNESI</sequence>
<evidence type="ECO:0000256" key="1">
    <source>
        <dbReference type="ARBA" id="ARBA00022630"/>
    </source>
</evidence>
<dbReference type="GO" id="GO:0052873">
    <property type="term" value="F:FMN reductase (NADPH) activity"/>
    <property type="evidence" value="ECO:0007669"/>
    <property type="project" value="UniProtKB-EC"/>
</dbReference>
<keyword evidence="3 5" id="KW-0560">Oxidoreductase</keyword>
<keyword evidence="2" id="KW-0288">FMN</keyword>
<dbReference type="EC" id="1.5.1.38" evidence="5"/>
<accession>A0A379CFH4</accession>
<evidence type="ECO:0000259" key="4">
    <source>
        <dbReference type="Pfam" id="PF00881"/>
    </source>
</evidence>
<dbReference type="Gene3D" id="3.40.109.10">
    <property type="entry name" value="NADH Oxidase"/>
    <property type="match status" value="1"/>
</dbReference>
<dbReference type="PANTHER" id="PTHR23026:SF90">
    <property type="entry name" value="IODOTYROSINE DEIODINASE 1"/>
    <property type="match status" value="1"/>
</dbReference>
<dbReference type="SUPFAM" id="SSF55469">
    <property type="entry name" value="FMN-dependent nitroreductase-like"/>
    <property type="match status" value="1"/>
</dbReference>
<dbReference type="Proteomes" id="UP000255101">
    <property type="component" value="Unassembled WGS sequence"/>
</dbReference>
<dbReference type="RefSeq" id="WP_002846603.1">
    <property type="nucleotide sequence ID" value="NZ_FOVA01000011.1"/>
</dbReference>
<reference evidence="5 6" key="1">
    <citation type="submission" date="2018-06" db="EMBL/GenBank/DDBJ databases">
        <authorList>
            <consortium name="Pathogen Informatics"/>
            <person name="Doyle S."/>
        </authorList>
    </citation>
    <scope>NUCLEOTIDE SEQUENCE [LARGE SCALE GENOMIC DNA]</scope>
    <source>
        <strain evidence="5 6">NCTC11460</strain>
    </source>
</reference>
<gene>
    <name evidence="5" type="primary">nfrA1</name>
    <name evidence="5" type="ORF">NCTC11460_00311</name>
</gene>
<dbReference type="InterPro" id="IPR029479">
    <property type="entry name" value="Nitroreductase"/>
</dbReference>
<dbReference type="AlphaFoldDB" id="A0A379CFH4"/>
<evidence type="ECO:0000256" key="2">
    <source>
        <dbReference type="ARBA" id="ARBA00022643"/>
    </source>
</evidence>
<evidence type="ECO:0000256" key="3">
    <source>
        <dbReference type="ARBA" id="ARBA00023002"/>
    </source>
</evidence>
<name>A0A379CFH4_9FIRM</name>
<evidence type="ECO:0000313" key="6">
    <source>
        <dbReference type="Proteomes" id="UP000255101"/>
    </source>
</evidence>
<organism evidence="5 6">
    <name type="scientific">Peptostreptococcus anaerobius</name>
    <dbReference type="NCBI Taxonomy" id="1261"/>
    <lineage>
        <taxon>Bacteria</taxon>
        <taxon>Bacillati</taxon>
        <taxon>Bacillota</taxon>
        <taxon>Clostridia</taxon>
        <taxon>Peptostreptococcales</taxon>
        <taxon>Peptostreptococcaceae</taxon>
        <taxon>Peptostreptococcus</taxon>
    </lineage>
</organism>
<protein>
    <submittedName>
        <fullName evidence="5">FMN reductase (NADPH)</fullName>
        <ecNumber evidence="5">1.5.1.38</ecNumber>
    </submittedName>
</protein>
<dbReference type="Pfam" id="PF00881">
    <property type="entry name" value="Nitroreductase"/>
    <property type="match status" value="1"/>
</dbReference>
<dbReference type="InterPro" id="IPR000415">
    <property type="entry name" value="Nitroreductase-like"/>
</dbReference>